<name>A0A7S7YF12_9VIRU</name>
<feature type="compositionally biased region" description="Pro residues" evidence="1">
    <location>
        <begin position="122"/>
        <end position="135"/>
    </location>
</feature>
<dbReference type="KEGG" id="vg:80543793"/>
<evidence type="ECO:0000256" key="1">
    <source>
        <dbReference type="SAM" id="MobiDB-lite"/>
    </source>
</evidence>
<dbReference type="EMBL" id="MW018138">
    <property type="protein sequence ID" value="QPB44597.1"/>
    <property type="molecule type" value="Genomic_DNA"/>
</dbReference>
<accession>A0A7S7YF12</accession>
<reference evidence="2 3" key="1">
    <citation type="submission" date="2020-09" db="EMBL/GenBank/DDBJ databases">
        <authorList>
            <person name="Zhang R."/>
            <person name="Garcia K."/>
            <person name="Ogata H."/>
        </authorList>
    </citation>
    <scope>NUCLEOTIDE SEQUENCE [LARGE SCALE GENOMIC DNA]</scope>
    <source>
        <strain evidence="3">stheno</strain>
    </source>
</reference>
<evidence type="ECO:0000313" key="2">
    <source>
        <dbReference type="EMBL" id="QPB44597.1"/>
    </source>
</evidence>
<organism evidence="2 3">
    <name type="scientific">Medusavirus stheno T3</name>
    <dbReference type="NCBI Taxonomy" id="3069717"/>
    <lineage>
        <taxon>Viruses</taxon>
        <taxon>Varidnaviria</taxon>
        <taxon>Bamfordvirae</taxon>
        <taxon>Nucleocytoviricota</taxon>
        <taxon>Megaviricetes</taxon>
        <taxon>Mamonoviridae</taxon>
        <taxon>Medusavirus</taxon>
        <taxon>Medusavirus sthenus</taxon>
    </lineage>
</organism>
<keyword evidence="3" id="KW-1185">Reference proteome</keyword>
<feature type="region of interest" description="Disordered" evidence="1">
    <location>
        <begin position="258"/>
        <end position="353"/>
    </location>
</feature>
<feature type="region of interest" description="Disordered" evidence="1">
    <location>
        <begin position="160"/>
        <end position="180"/>
    </location>
</feature>
<feature type="compositionally biased region" description="Acidic residues" evidence="1">
    <location>
        <begin position="310"/>
        <end position="347"/>
    </location>
</feature>
<evidence type="ECO:0000313" key="3">
    <source>
        <dbReference type="Proteomes" id="UP001162098"/>
    </source>
</evidence>
<dbReference type="Proteomes" id="UP001162098">
    <property type="component" value="Segment"/>
</dbReference>
<feature type="region of interest" description="Disordered" evidence="1">
    <location>
        <begin position="103"/>
        <end position="143"/>
    </location>
</feature>
<protein>
    <submittedName>
        <fullName evidence="2">Uncharacterized protein</fullName>
    </submittedName>
</protein>
<proteinExistence type="predicted"/>
<sequence>MSTLYQATDDILVDVCEYLSKDCGFNHTDEPEGQSLHDLAVKAMDHRSTTKAMHLALWETLPRLVQPDDTTKLTPFHHAINNGNQRLLLALLVKLCSHLLPRGDEKRKPISGKTATNDPKVRPSPTPQSPVPPSPTIARIMPRPDQHPISDYVCIRSAQTKVPHRAPSPSPKPKIEAEEKDDDVVISVPPPPPLPIATSPALEQVGKKRGRYAKKQCKGAEDCNKGANRECYHDMCLAHCKVAQASTGKACSISSHRKEITTSPAPTPTPSIAEKPPKKKLRTIAMSEEEEEEAEEKRPRPFGASAFMDLEAEEKDASSDEDEDEDDEGPKSDEEEEEEEESEDDEPGTCCHKGSAGACTKEVEKACYYFRCEAHCVLFQKLHPNADGECQIHFV</sequence>